<evidence type="ECO:0000256" key="1">
    <source>
        <dbReference type="SAM" id="MobiDB-lite"/>
    </source>
</evidence>
<protein>
    <submittedName>
        <fullName evidence="3">Uncharacterized protein</fullName>
    </submittedName>
</protein>
<comment type="caution">
    <text evidence="3">The sequence shown here is derived from an EMBL/GenBank/DDBJ whole genome shotgun (WGS) entry which is preliminary data.</text>
</comment>
<evidence type="ECO:0000256" key="2">
    <source>
        <dbReference type="SAM" id="Phobius"/>
    </source>
</evidence>
<evidence type="ECO:0000313" key="4">
    <source>
        <dbReference type="Proteomes" id="UP001597011"/>
    </source>
</evidence>
<keyword evidence="2" id="KW-1133">Transmembrane helix</keyword>
<feature type="transmembrane region" description="Helical" evidence="2">
    <location>
        <begin position="5"/>
        <end position="21"/>
    </location>
</feature>
<accession>A0ABW3BST9</accession>
<gene>
    <name evidence="3" type="ORF">ACFQ0I_09460</name>
</gene>
<evidence type="ECO:0000313" key="3">
    <source>
        <dbReference type="EMBL" id="MFD0835990.1"/>
    </source>
</evidence>
<name>A0ABW3BST9_9FLAO</name>
<keyword evidence="2" id="KW-0472">Membrane</keyword>
<dbReference type="RefSeq" id="WP_379941603.1">
    <property type="nucleotide sequence ID" value="NZ_JBHTIB010000012.1"/>
</dbReference>
<keyword evidence="2" id="KW-0812">Transmembrane</keyword>
<reference evidence="4" key="1">
    <citation type="journal article" date="2019" name="Int. J. Syst. Evol. Microbiol.">
        <title>The Global Catalogue of Microorganisms (GCM) 10K type strain sequencing project: providing services to taxonomists for standard genome sequencing and annotation.</title>
        <authorList>
            <consortium name="The Broad Institute Genomics Platform"/>
            <consortium name="The Broad Institute Genome Sequencing Center for Infectious Disease"/>
            <person name="Wu L."/>
            <person name="Ma J."/>
        </authorList>
    </citation>
    <scope>NUCLEOTIDE SEQUENCE [LARGE SCALE GENOMIC DNA]</scope>
    <source>
        <strain evidence="4">CCUG 60529</strain>
    </source>
</reference>
<sequence>MKKLIYIILGFCIGALLTYYFCPREIQNETLATNKVPKDTISVAEAKILSNNWEQNNPTAIDSLIDVEGSKKQMRSVAWSLKDINDYLVYAEAKSDSLGYSMTGVRVYLGNYGNVSNPEKKNRNTMFIVPTGTKNTSKASSLSLFLPPANQDIPAPPLNEGVGGNGGYPQ</sequence>
<feature type="region of interest" description="Disordered" evidence="1">
    <location>
        <begin position="150"/>
        <end position="170"/>
    </location>
</feature>
<feature type="compositionally biased region" description="Gly residues" evidence="1">
    <location>
        <begin position="161"/>
        <end position="170"/>
    </location>
</feature>
<proteinExistence type="predicted"/>
<dbReference type="EMBL" id="JBHTIB010000012">
    <property type="protein sequence ID" value="MFD0835990.1"/>
    <property type="molecule type" value="Genomic_DNA"/>
</dbReference>
<dbReference type="Proteomes" id="UP001597011">
    <property type="component" value="Unassembled WGS sequence"/>
</dbReference>
<keyword evidence="4" id="KW-1185">Reference proteome</keyword>
<organism evidence="3 4">
    <name type="scientific">Mariniflexile aquimaris</name>
    <dbReference type="NCBI Taxonomy" id="881009"/>
    <lineage>
        <taxon>Bacteria</taxon>
        <taxon>Pseudomonadati</taxon>
        <taxon>Bacteroidota</taxon>
        <taxon>Flavobacteriia</taxon>
        <taxon>Flavobacteriales</taxon>
        <taxon>Flavobacteriaceae</taxon>
        <taxon>Mariniflexile</taxon>
    </lineage>
</organism>